<accession>A0A975NBK9</accession>
<dbReference type="RefSeq" id="WP_215620925.1">
    <property type="nucleotide sequence ID" value="NZ_CP076134.1"/>
</dbReference>
<evidence type="ECO:0000313" key="2">
    <source>
        <dbReference type="EMBL" id="QWG12082.1"/>
    </source>
</evidence>
<reference evidence="2" key="1">
    <citation type="submission" date="2021-06" db="EMBL/GenBank/DDBJ databases">
        <title>Bradyrhizobium sp. S2-20-1 Genome sequencing.</title>
        <authorList>
            <person name="Jin L."/>
        </authorList>
    </citation>
    <scope>NUCLEOTIDE SEQUENCE</scope>
    <source>
        <strain evidence="2">S2-20-1</strain>
    </source>
</reference>
<feature type="region of interest" description="Disordered" evidence="1">
    <location>
        <begin position="42"/>
        <end position="62"/>
    </location>
</feature>
<protein>
    <submittedName>
        <fullName evidence="2">DUF3775 domain-containing protein</fullName>
    </submittedName>
</protein>
<dbReference type="AlphaFoldDB" id="A0A975NBK9"/>
<feature type="compositionally biased region" description="Basic and acidic residues" evidence="1">
    <location>
        <begin position="52"/>
        <end position="61"/>
    </location>
</feature>
<sequence length="151" mass="16961">MRKKSVRTESPADDGAQVLTISPEKVCFIIFKAKEYDAKDEVTEIDPGSNPSDDKDVSVLEDHEDDPVVEELTSLINSLSEDEQIDLVTLAWLGRDDYSASDWPAVREEAARARNQRTAEYLLGMPLVGDFLEEGLSMLGYSCEEFEIERL</sequence>
<gene>
    <name evidence="2" type="ORF">KMZ29_20490</name>
</gene>
<dbReference type="InterPro" id="IPR022254">
    <property type="entry name" value="DUF3775"/>
</dbReference>
<evidence type="ECO:0000313" key="3">
    <source>
        <dbReference type="Proteomes" id="UP000680839"/>
    </source>
</evidence>
<name>A0A975NBK9_9BRAD</name>
<dbReference type="Pfam" id="PF12616">
    <property type="entry name" value="DUF3775"/>
    <property type="match status" value="1"/>
</dbReference>
<dbReference type="EMBL" id="CP076134">
    <property type="protein sequence ID" value="QWG12082.1"/>
    <property type="molecule type" value="Genomic_DNA"/>
</dbReference>
<evidence type="ECO:0000256" key="1">
    <source>
        <dbReference type="SAM" id="MobiDB-lite"/>
    </source>
</evidence>
<organism evidence="2 3">
    <name type="scientific">Bradyrhizobium sediminis</name>
    <dbReference type="NCBI Taxonomy" id="2840469"/>
    <lineage>
        <taxon>Bacteria</taxon>
        <taxon>Pseudomonadati</taxon>
        <taxon>Pseudomonadota</taxon>
        <taxon>Alphaproteobacteria</taxon>
        <taxon>Hyphomicrobiales</taxon>
        <taxon>Nitrobacteraceae</taxon>
        <taxon>Bradyrhizobium</taxon>
    </lineage>
</organism>
<proteinExistence type="predicted"/>
<dbReference type="Proteomes" id="UP000680839">
    <property type="component" value="Chromosome"/>
</dbReference>